<name>G0L3M4_ZOBGA</name>
<organism evidence="1 2">
    <name type="scientific">Zobellia galactanivorans (strain DSM 12802 / CCUG 47099 / CIP 106680 / NCIMB 13871 / Dsij)</name>
    <dbReference type="NCBI Taxonomy" id="63186"/>
    <lineage>
        <taxon>Bacteria</taxon>
        <taxon>Pseudomonadati</taxon>
        <taxon>Bacteroidota</taxon>
        <taxon>Flavobacteriia</taxon>
        <taxon>Flavobacteriales</taxon>
        <taxon>Flavobacteriaceae</taxon>
        <taxon>Zobellia</taxon>
    </lineage>
</organism>
<dbReference type="Proteomes" id="UP000008898">
    <property type="component" value="Chromosome"/>
</dbReference>
<reference evidence="2" key="1">
    <citation type="submission" date="2009-07" db="EMBL/GenBank/DDBJ databases">
        <title>Complete genome sequence of Zobellia galactanivorans Dsij.</title>
        <authorList>
            <consortium name="Genoscope - CEA"/>
        </authorList>
    </citation>
    <scope>NUCLEOTIDE SEQUENCE [LARGE SCALE GENOMIC DNA]</scope>
    <source>
        <strain evidence="2">DSM 12802 / CCUG 47099 / CIP 106680 / NCIMB 13871 / Dsij</strain>
    </source>
</reference>
<dbReference type="HOGENOM" id="CLU_179419_0_0_10"/>
<evidence type="ECO:0000313" key="1">
    <source>
        <dbReference type="EMBL" id="CAZ98511.1"/>
    </source>
</evidence>
<proteinExistence type="predicted"/>
<sequence>MKNGSLKNSITFLFLALFITAKMAGLHVFSHTDDENHGVDCAICVHINTNNLTPSITPDSQDLVIENIEYFQPEKITEAYDFVVSSVISADQLLSRPPPSLF</sequence>
<keyword evidence="2" id="KW-1185">Reference proteome</keyword>
<dbReference type="EMBL" id="FP476056">
    <property type="protein sequence ID" value="CAZ98511.1"/>
    <property type="molecule type" value="Genomic_DNA"/>
</dbReference>
<dbReference type="KEGG" id="zga:ZOBELLIA_4376"/>
<dbReference type="RefSeq" id="WP_013995699.1">
    <property type="nucleotide sequence ID" value="NC_015844.1"/>
</dbReference>
<accession>G0L3M4</accession>
<protein>
    <submittedName>
        <fullName evidence="1">Conserved hypothetical periplasmic protein</fullName>
    </submittedName>
</protein>
<gene>
    <name evidence="1" type="ordered locus">zobellia_4376</name>
</gene>
<evidence type="ECO:0000313" key="2">
    <source>
        <dbReference type="Proteomes" id="UP000008898"/>
    </source>
</evidence>
<reference evidence="1 2" key="2">
    <citation type="journal article" date="2012" name="Environ. Microbiol.">
        <title>Characterization of the first alginolytic operons in a marine bacterium: from their emergence in marine Flavobacteriia to their independent transfers to marine Proteobacteria and human gut Bacteroides.</title>
        <authorList>
            <person name="Thomas F."/>
            <person name="Barbeyron T."/>
            <person name="Tonon T."/>
            <person name="Genicot S."/>
            <person name="Czjzek M."/>
            <person name="Michel G."/>
        </authorList>
    </citation>
    <scope>NUCLEOTIDE SEQUENCE [LARGE SCALE GENOMIC DNA]</scope>
    <source>
        <strain evidence="2">DSM 12802 / CCUG 47099 / CIP 106680 / NCIMB 13871 / Dsij</strain>
    </source>
</reference>
<dbReference type="AlphaFoldDB" id="G0L3M4"/>
<dbReference type="OrthoDB" id="1452502at2"/>